<dbReference type="AlphaFoldDB" id="W1EST0"/>
<comment type="caution">
    <text evidence="3">The sequence shown here is derived from an EMBL/GenBank/DDBJ whole genome shotgun (WGS) entry which is preliminary data.</text>
</comment>
<keyword evidence="1" id="KW-0812">Transmembrane</keyword>
<protein>
    <submittedName>
        <fullName evidence="3">Inner membrane protein YeaI</fullName>
    </submittedName>
</protein>
<feature type="transmembrane region" description="Helical" evidence="1">
    <location>
        <begin position="122"/>
        <end position="143"/>
    </location>
</feature>
<feature type="transmembrane region" description="Helical" evidence="1">
    <location>
        <begin position="58"/>
        <end position="76"/>
    </location>
</feature>
<name>W1EST0_ECOLX</name>
<evidence type="ECO:0000313" key="3">
    <source>
        <dbReference type="EMBL" id="CDL25229.1"/>
    </source>
</evidence>
<feature type="transmembrane region" description="Helical" evidence="1">
    <location>
        <begin position="163"/>
        <end position="182"/>
    </location>
</feature>
<sequence>MIQSTRISMGLFFKYFLSLTKIDPGQNYISLPSIKSSTHIALLFMVSMGTQKLKAQSFFIFSLLLTLILFCITTLYNENTNVKLIPQMNYLMVVVALFFLNAVIFLFMLMKYFTNKQILPTLILSLAFLSGLIYLVETIVIIHKPINGSTLIQTKSNDVSIFYIFRQLSFICLTSLALFCYGKDNILDNNKKKRESCCWR</sequence>
<reference evidence="3 4" key="1">
    <citation type="submission" date="2013-10" db="EMBL/GenBank/DDBJ databases">
        <title>Antibiotic resistance diversity of beta-lactamase producers in the General Hospital Vienna.</title>
        <authorList>
            <person name="Barisic I."/>
            <person name="Mitteregger D."/>
            <person name="Hirschl A.M."/>
            <person name="Noehammer C."/>
            <person name="Wiesinger-Mayr H."/>
        </authorList>
    </citation>
    <scope>NUCLEOTIDE SEQUENCE [LARGE SCALE GENOMIC DNA]</scope>
    <source>
        <strain evidence="3 4">ISC7</strain>
    </source>
</reference>
<organism evidence="3 4">
    <name type="scientific">Escherichia coli ISC7</name>
    <dbReference type="NCBI Taxonomy" id="1432555"/>
    <lineage>
        <taxon>Bacteria</taxon>
        <taxon>Pseudomonadati</taxon>
        <taxon>Pseudomonadota</taxon>
        <taxon>Gammaproteobacteria</taxon>
        <taxon>Enterobacterales</taxon>
        <taxon>Enterobacteriaceae</taxon>
        <taxon>Escherichia</taxon>
    </lineage>
</organism>
<feature type="transmembrane region" description="Helical" evidence="1">
    <location>
        <begin position="88"/>
        <end position="110"/>
    </location>
</feature>
<evidence type="ECO:0000259" key="2">
    <source>
        <dbReference type="Pfam" id="PF17158"/>
    </source>
</evidence>
<dbReference type="EMBL" id="CBWN010000032">
    <property type="protein sequence ID" value="CDL25229.1"/>
    <property type="molecule type" value="Genomic_DNA"/>
</dbReference>
<feature type="domain" description="Membrane-associated sensor" evidence="2">
    <location>
        <begin position="90"/>
        <end position="185"/>
    </location>
</feature>
<dbReference type="Proteomes" id="UP000019199">
    <property type="component" value="Unassembled WGS sequence"/>
</dbReference>
<evidence type="ECO:0000313" key="4">
    <source>
        <dbReference type="Proteomes" id="UP000019199"/>
    </source>
</evidence>
<evidence type="ECO:0000256" key="1">
    <source>
        <dbReference type="SAM" id="Phobius"/>
    </source>
</evidence>
<dbReference type="InterPro" id="IPR033424">
    <property type="entry name" value="MASE4"/>
</dbReference>
<proteinExistence type="predicted"/>
<keyword evidence="1" id="KW-1133">Transmembrane helix</keyword>
<dbReference type="Pfam" id="PF17158">
    <property type="entry name" value="MASE4"/>
    <property type="match status" value="1"/>
</dbReference>
<accession>W1EST0</accession>
<keyword evidence="1" id="KW-0472">Membrane</keyword>